<dbReference type="Gene3D" id="1.50.10.10">
    <property type="match status" value="1"/>
</dbReference>
<dbReference type="Proteomes" id="UP000681414">
    <property type="component" value="Unassembled WGS sequence"/>
</dbReference>
<dbReference type="PANTHER" id="PTHR34987:SF2">
    <property type="entry name" value="B, PUTATIVE (AFU_ORTHOLOGUE AFUA_7G05040)-RELATED"/>
    <property type="match status" value="1"/>
</dbReference>
<dbReference type="InterPro" id="IPR012341">
    <property type="entry name" value="6hp_glycosidase-like_sf"/>
</dbReference>
<keyword evidence="5" id="KW-1185">Reference proteome</keyword>
<feature type="domain" description="Alpha-L-rhamnosidase C-terminal" evidence="3">
    <location>
        <begin position="702"/>
        <end position="767"/>
    </location>
</feature>
<evidence type="ECO:0000259" key="1">
    <source>
        <dbReference type="Pfam" id="PF08531"/>
    </source>
</evidence>
<feature type="domain" description="Alpha-L-rhamnosidase six-hairpin glycosidase" evidence="2">
    <location>
        <begin position="371"/>
        <end position="631"/>
    </location>
</feature>
<evidence type="ECO:0000313" key="5">
    <source>
        <dbReference type="Proteomes" id="UP000681414"/>
    </source>
</evidence>
<dbReference type="SUPFAM" id="SSF49785">
    <property type="entry name" value="Galactose-binding domain-like"/>
    <property type="match status" value="1"/>
</dbReference>
<sequence length="795" mass="91652">MEENKRWVAKWIWSEDSFPLQHEIVYFRRTFHVENNDCQLVVNVSADSRYRLFLNGQSICVGPLKGDNYSHYYETVNLSAYLNVGKNVLAVKVVHYSSNSSHPSPESIWHSPNGGFLLEGSLKTSKGEIVETLHTDNKWKCFKDIAIHYEAESWISSTWLGGVERVNGVDLPHGWEKIDYDDSNWSEAVPFLDPQLDHGLLTPWQLTSRSVPFLYEDEKLFLRIMRTEGDAISKKDFTNKDHSLFIDRNSRFIVELDAGELTTGYLNIKVSGGKGAKLSILSSECYEKEDPETGRRIKRVRDDFSKGSKLLGDSDIYIVSGSGTKERQEVYEPFWWRTFRFVKLEIEAGDQPITIHSFSYRETGYPLDVKADFQSSDPSLTPLWDVSVRTLKRCMHETYEDCPYYEQLQYAMDTRLQILFTYAISGDDRLARKAIFDFHSSLLPSGMLQSRYPSVLPQVIPGFSIYWILMLHDHYMYFGDVDLVKRYRPTMDAVLDWFERKVGSEGLVDNLSSSYWNFVDWVEEWPFGIPGAVANGPLTIYNLMYAVALQKGAELNEWTGRQDVAREYQERAEKLKHAILLHCWSEEKQLFRDGPNVEEYSQHVQIWSVLSNVIGDEKAVNVMEKVLNDKTLSQVSYAMAFFLFRALSKTSLYDRSFDLWDIWRNMVELNLTTWVEDPVIQRSDCHAWGAAPLYEFTSEILGVQPDLPGFERILVQPKLGNLLSAKGSVATPYGLVYVEWRINEKQFSIMVNGPKDIPLNMKLPNGKTFFFDSSSNINHKCLIDHKERADNSDGK</sequence>
<dbReference type="Gene3D" id="2.60.420.10">
    <property type="entry name" value="Maltose phosphorylase, domain 3"/>
    <property type="match status" value="1"/>
</dbReference>
<dbReference type="Gene3D" id="2.60.120.260">
    <property type="entry name" value="Galactose-binding domain-like"/>
    <property type="match status" value="2"/>
</dbReference>
<organism evidence="4 5">
    <name type="scientific">Lederbergia citri</name>
    <dbReference type="NCBI Taxonomy" id="2833580"/>
    <lineage>
        <taxon>Bacteria</taxon>
        <taxon>Bacillati</taxon>
        <taxon>Bacillota</taxon>
        <taxon>Bacilli</taxon>
        <taxon>Bacillales</taxon>
        <taxon>Bacillaceae</taxon>
        <taxon>Lederbergia</taxon>
    </lineage>
</organism>
<dbReference type="Pfam" id="PF08531">
    <property type="entry name" value="Bac_rhamnosid_N"/>
    <property type="match status" value="1"/>
</dbReference>
<dbReference type="AlphaFoldDB" id="A0A942TEU1"/>
<evidence type="ECO:0000313" key="4">
    <source>
        <dbReference type="EMBL" id="MBS4194879.1"/>
    </source>
</evidence>
<comment type="caution">
    <text evidence="4">The sequence shown here is derived from an EMBL/GenBank/DDBJ whole genome shotgun (WGS) entry which is preliminary data.</text>
</comment>
<dbReference type="PANTHER" id="PTHR34987">
    <property type="entry name" value="C, PUTATIVE (AFU_ORTHOLOGUE AFUA_3G02880)-RELATED"/>
    <property type="match status" value="1"/>
</dbReference>
<dbReference type="InterPro" id="IPR035396">
    <property type="entry name" value="Bac_rhamnosid6H"/>
</dbReference>
<dbReference type="InterPro" id="IPR008979">
    <property type="entry name" value="Galactose-bd-like_sf"/>
</dbReference>
<dbReference type="Pfam" id="PF17389">
    <property type="entry name" value="Bac_rhamnosid6H"/>
    <property type="match status" value="1"/>
</dbReference>
<dbReference type="RefSeq" id="WP_213124025.1">
    <property type="nucleotide sequence ID" value="NZ_JAGYPG010000001.1"/>
</dbReference>
<dbReference type="GO" id="GO:0005975">
    <property type="term" value="P:carbohydrate metabolic process"/>
    <property type="evidence" value="ECO:0007669"/>
    <property type="project" value="InterPro"/>
</dbReference>
<dbReference type="SUPFAM" id="SSF48208">
    <property type="entry name" value="Six-hairpin glycosidases"/>
    <property type="match status" value="1"/>
</dbReference>
<dbReference type="InterPro" id="IPR008928">
    <property type="entry name" value="6-hairpin_glycosidase_sf"/>
</dbReference>
<gene>
    <name evidence="4" type="ORF">KHA97_07290</name>
</gene>
<reference evidence="4 5" key="1">
    <citation type="submission" date="2021-05" db="EMBL/GenBank/DDBJ databases">
        <title>Novel Bacillus species.</title>
        <authorList>
            <person name="Liu G."/>
        </authorList>
    </citation>
    <scope>NUCLEOTIDE SEQUENCE [LARGE SCALE GENOMIC DNA]</scope>
    <source>
        <strain evidence="5">FJAT-49780</strain>
    </source>
</reference>
<evidence type="ECO:0000259" key="3">
    <source>
        <dbReference type="Pfam" id="PF17390"/>
    </source>
</evidence>
<proteinExistence type="predicted"/>
<dbReference type="InterPro" id="IPR035398">
    <property type="entry name" value="Bac_rhamnosid_C"/>
</dbReference>
<protein>
    <submittedName>
        <fullName evidence="4">Alpha-L-rhamnosidase N-terminal domain-containing protein</fullName>
    </submittedName>
</protein>
<dbReference type="Pfam" id="PF17390">
    <property type="entry name" value="Bac_rhamnosid_C"/>
    <property type="match status" value="1"/>
</dbReference>
<name>A0A942TEU1_9BACI</name>
<evidence type="ECO:0000259" key="2">
    <source>
        <dbReference type="Pfam" id="PF17389"/>
    </source>
</evidence>
<accession>A0A942TEU1</accession>
<dbReference type="EMBL" id="JAGYPG010000001">
    <property type="protein sequence ID" value="MBS4194879.1"/>
    <property type="molecule type" value="Genomic_DNA"/>
</dbReference>
<dbReference type="InterPro" id="IPR013737">
    <property type="entry name" value="Bac_rhamnosid_N"/>
</dbReference>
<feature type="domain" description="Bacterial alpha-L-rhamnosidase N-terminal" evidence="1">
    <location>
        <begin position="44"/>
        <end position="191"/>
    </location>
</feature>